<dbReference type="RefSeq" id="WP_422863898.1">
    <property type="nucleotide sequence ID" value="NZ_JAMSKV010000005.1"/>
</dbReference>
<dbReference type="CDD" id="cd06225">
    <property type="entry name" value="HAMP"/>
    <property type="match status" value="1"/>
</dbReference>
<reference evidence="3 4" key="1">
    <citation type="submission" date="2022-06" db="EMBL/GenBank/DDBJ databases">
        <title>Endosaccharibacter gen. nov., sp. nov., endophytic bacteria isolated from sugarcane.</title>
        <authorList>
            <person name="Pitiwittayakul N."/>
            <person name="Yukphan P."/>
            <person name="Charoenyingcharoen P."/>
            <person name="Tanasupawat S."/>
        </authorList>
    </citation>
    <scope>NUCLEOTIDE SEQUENCE [LARGE SCALE GENOMIC DNA]</scope>
    <source>
        <strain evidence="3 4">KSS8</strain>
    </source>
</reference>
<dbReference type="SMART" id="SM00304">
    <property type="entry name" value="HAMP"/>
    <property type="match status" value="1"/>
</dbReference>
<dbReference type="Proteomes" id="UP001524587">
    <property type="component" value="Unassembled WGS sequence"/>
</dbReference>
<accession>A0ABT1W6C2</accession>
<dbReference type="Pfam" id="PF00672">
    <property type="entry name" value="HAMP"/>
    <property type="match status" value="1"/>
</dbReference>
<dbReference type="PANTHER" id="PTHR32089:SF112">
    <property type="entry name" value="LYSOZYME-LIKE PROTEIN-RELATED"/>
    <property type="match status" value="1"/>
</dbReference>
<gene>
    <name evidence="3" type="ORF">NFI95_08175</name>
</gene>
<sequence length="304" mass="32902">MLAKLRILPRLLVGFGVLVLLITLLSGLSIYSGHASKMAFQEMDRFQSAETVDLEAEVDLFRIRMTIWQALAMNDQAAWTKASSLFRQIQERIDLLRSRTSDPDRLARVRELSGALTIYEDASARLRSFQGGNQALTTGDGPAAVAAAMQAGAAVAQIAEPLAQAYNDASNQATQRGEQLIDGLLVVSATVGVISIISGVVLSLLIGRSIVNPIQGLTRLMGRLANKEMSVTIDQIHRRDEVGDMAAAVQVFKDNMIRADQLALEQEAERAAKEKRAQVVEKLVNGFEAQIAGMVEILAAASTE</sequence>
<evidence type="ECO:0000313" key="3">
    <source>
        <dbReference type="EMBL" id="MCQ8278428.1"/>
    </source>
</evidence>
<comment type="caution">
    <text evidence="3">The sequence shown here is derived from an EMBL/GenBank/DDBJ whole genome shotgun (WGS) entry which is preliminary data.</text>
</comment>
<dbReference type="Gene3D" id="6.10.340.10">
    <property type="match status" value="1"/>
</dbReference>
<dbReference type="EMBL" id="JAMSKV010000005">
    <property type="protein sequence ID" value="MCQ8278428.1"/>
    <property type="molecule type" value="Genomic_DNA"/>
</dbReference>
<keyword evidence="4" id="KW-1185">Reference proteome</keyword>
<feature type="transmembrane region" description="Helical" evidence="1">
    <location>
        <begin position="184"/>
        <end position="206"/>
    </location>
</feature>
<feature type="domain" description="HAMP" evidence="2">
    <location>
        <begin position="208"/>
        <end position="261"/>
    </location>
</feature>
<keyword evidence="1" id="KW-0472">Membrane</keyword>
<dbReference type="PROSITE" id="PS50885">
    <property type="entry name" value="HAMP"/>
    <property type="match status" value="1"/>
</dbReference>
<dbReference type="PANTHER" id="PTHR32089">
    <property type="entry name" value="METHYL-ACCEPTING CHEMOTAXIS PROTEIN MCPB"/>
    <property type="match status" value="1"/>
</dbReference>
<organism evidence="3 4">
    <name type="scientific">Endosaccharibacter trunci</name>
    <dbReference type="NCBI Taxonomy" id="2812733"/>
    <lineage>
        <taxon>Bacteria</taxon>
        <taxon>Pseudomonadati</taxon>
        <taxon>Pseudomonadota</taxon>
        <taxon>Alphaproteobacteria</taxon>
        <taxon>Acetobacterales</taxon>
        <taxon>Acetobacteraceae</taxon>
        <taxon>Endosaccharibacter</taxon>
    </lineage>
</organism>
<dbReference type="InterPro" id="IPR003660">
    <property type="entry name" value="HAMP_dom"/>
</dbReference>
<evidence type="ECO:0000313" key="4">
    <source>
        <dbReference type="Proteomes" id="UP001524587"/>
    </source>
</evidence>
<proteinExistence type="predicted"/>
<evidence type="ECO:0000256" key="1">
    <source>
        <dbReference type="SAM" id="Phobius"/>
    </source>
</evidence>
<feature type="non-terminal residue" evidence="3">
    <location>
        <position position="304"/>
    </location>
</feature>
<keyword evidence="1" id="KW-0812">Transmembrane</keyword>
<dbReference type="SUPFAM" id="SSF158472">
    <property type="entry name" value="HAMP domain-like"/>
    <property type="match status" value="1"/>
</dbReference>
<evidence type="ECO:0000259" key="2">
    <source>
        <dbReference type="PROSITE" id="PS50885"/>
    </source>
</evidence>
<keyword evidence="1" id="KW-1133">Transmembrane helix</keyword>
<name>A0ABT1W6C2_9PROT</name>
<protein>
    <submittedName>
        <fullName evidence="3">Methyl-accepting chemotaxis protein</fullName>
    </submittedName>
</protein>